<keyword evidence="1" id="KW-0812">Transmembrane</keyword>
<name>A0A2X0LV41_9BASI</name>
<gene>
    <name evidence="2" type="primary">BQ5605_C016g08055</name>
    <name evidence="2" type="ORF">BQ5605_C016G08055</name>
</gene>
<protein>
    <submittedName>
        <fullName evidence="2">BQ5605_C016g08055 protein</fullName>
    </submittedName>
</protein>
<sequence length="459" mass="49939">MAFLRGDLVGCGAQDYLGERIATRGRLWTEMYWWYEDMQAFEFHLPLSSCTFPSLQEEPGSLKSGFTDHLKMRPADFLRLVLEHGRVSSAHGSIILLQYRRRNRGVPLLSVCSFSSCNNTLLPPTGFFLLFSSVSFRYHNQLHHNRVIRSLAFDKGMALNSRFRAIPLLSALVALVSLSPLSVNAAPPPPTAALSDSEPKGYQGLGFYDVKDGGGRWLTNAKVEGDPTLGEPINIVVSGNSDSYILTEHGFQDWSLSIQYAIQPDDITLGGKQSADLGDGNGPQNQTDLLRYDYNQPKLGTGLEIIYGGSHFRYWQQNGPKANSNAWFLAASVEKSLGEGHNIVPNGYDRGRDELVGNATQGGSGNTTISPLTQNAYSVTSKLIQFLPANSSEGINHGIATDGNVAILTVKLLNHTTPPSHTGQPAGSMASVLTFIPLQAKTLIIATTVLSIAFVLLEL</sequence>
<dbReference type="AlphaFoldDB" id="A0A2X0LV41"/>
<evidence type="ECO:0000313" key="3">
    <source>
        <dbReference type="Proteomes" id="UP000249464"/>
    </source>
</evidence>
<proteinExistence type="predicted"/>
<evidence type="ECO:0000256" key="1">
    <source>
        <dbReference type="SAM" id="Phobius"/>
    </source>
</evidence>
<keyword evidence="1" id="KW-1133">Transmembrane helix</keyword>
<accession>A0A2X0LV41</accession>
<dbReference type="EMBL" id="FQNC01000018">
    <property type="protein sequence ID" value="SGY20451.1"/>
    <property type="molecule type" value="Genomic_DNA"/>
</dbReference>
<keyword evidence="3" id="KW-1185">Reference proteome</keyword>
<keyword evidence="1" id="KW-0472">Membrane</keyword>
<reference evidence="2 3" key="1">
    <citation type="submission" date="2016-11" db="EMBL/GenBank/DDBJ databases">
        <authorList>
            <person name="Jaros S."/>
            <person name="Januszkiewicz K."/>
            <person name="Wedrychowicz H."/>
        </authorList>
    </citation>
    <scope>NUCLEOTIDE SEQUENCE [LARGE SCALE GENOMIC DNA]</scope>
</reference>
<feature type="transmembrane region" description="Helical" evidence="1">
    <location>
        <begin position="438"/>
        <end position="457"/>
    </location>
</feature>
<dbReference type="Proteomes" id="UP000249464">
    <property type="component" value="Unassembled WGS sequence"/>
</dbReference>
<dbReference type="STRING" id="796604.A0A2X0LV41"/>
<evidence type="ECO:0000313" key="2">
    <source>
        <dbReference type="EMBL" id="SGY20451.1"/>
    </source>
</evidence>
<organism evidence="2 3">
    <name type="scientific">Microbotryum silenes-dioicae</name>
    <dbReference type="NCBI Taxonomy" id="796604"/>
    <lineage>
        <taxon>Eukaryota</taxon>
        <taxon>Fungi</taxon>
        <taxon>Dikarya</taxon>
        <taxon>Basidiomycota</taxon>
        <taxon>Pucciniomycotina</taxon>
        <taxon>Microbotryomycetes</taxon>
        <taxon>Microbotryales</taxon>
        <taxon>Microbotryaceae</taxon>
        <taxon>Microbotryum</taxon>
    </lineage>
</organism>